<dbReference type="OrthoDB" id="4498590at2"/>
<gene>
    <name evidence="6" type="ORF">FCI23_33090</name>
</gene>
<evidence type="ECO:0000256" key="1">
    <source>
        <dbReference type="ARBA" id="ARBA00010088"/>
    </source>
</evidence>
<dbReference type="SUPFAM" id="SSF53474">
    <property type="entry name" value="alpha/beta-Hydrolases"/>
    <property type="match status" value="1"/>
</dbReference>
<evidence type="ECO:0000259" key="5">
    <source>
        <dbReference type="Pfam" id="PF08386"/>
    </source>
</evidence>
<dbReference type="Gene3D" id="3.40.50.1820">
    <property type="entry name" value="alpha/beta hydrolase"/>
    <property type="match status" value="1"/>
</dbReference>
<name>A0A4U0SAB7_9ACTN</name>
<keyword evidence="2" id="KW-0732">Signal</keyword>
<dbReference type="AlphaFoldDB" id="A0A4U0SAB7"/>
<protein>
    <submittedName>
        <fullName evidence="6">Alpha/beta hydrolase</fullName>
    </submittedName>
</protein>
<accession>A0A4U0SAB7</accession>
<keyword evidence="7" id="KW-1185">Reference proteome</keyword>
<feature type="domain" description="Peptidase S33 tripeptidyl aminopeptidase-like C-terminal" evidence="5">
    <location>
        <begin position="405"/>
        <end position="505"/>
    </location>
</feature>
<reference evidence="6 7" key="1">
    <citation type="submission" date="2019-04" db="EMBL/GenBank/DDBJ databases">
        <title>Streptomyces oryziradicis sp. nov., a novel actinomycete isolated from rhizosphere soil of rice (Oryza sativa L.).</title>
        <authorList>
            <person name="Li C."/>
        </authorList>
    </citation>
    <scope>NUCLEOTIDE SEQUENCE [LARGE SCALE GENOMIC DNA]</scope>
    <source>
        <strain evidence="6 7">NEAU-C40</strain>
    </source>
</reference>
<proteinExistence type="inferred from homology"/>
<feature type="region of interest" description="Disordered" evidence="4">
    <location>
        <begin position="505"/>
        <end position="528"/>
    </location>
</feature>
<dbReference type="InterPro" id="IPR029058">
    <property type="entry name" value="AB_hydrolase_fold"/>
</dbReference>
<dbReference type="InterPro" id="IPR013595">
    <property type="entry name" value="Pept_S33_TAP-like_C"/>
</dbReference>
<keyword evidence="3 6" id="KW-0378">Hydrolase</keyword>
<evidence type="ECO:0000256" key="2">
    <source>
        <dbReference type="ARBA" id="ARBA00022729"/>
    </source>
</evidence>
<dbReference type="InterPro" id="IPR051601">
    <property type="entry name" value="Serine_prot/Carboxylest_S33"/>
</dbReference>
<evidence type="ECO:0000256" key="3">
    <source>
        <dbReference type="ARBA" id="ARBA00022801"/>
    </source>
</evidence>
<dbReference type="Pfam" id="PF08386">
    <property type="entry name" value="Abhydrolase_4"/>
    <property type="match status" value="1"/>
</dbReference>
<dbReference type="Proteomes" id="UP000305778">
    <property type="component" value="Unassembled WGS sequence"/>
</dbReference>
<evidence type="ECO:0000313" key="7">
    <source>
        <dbReference type="Proteomes" id="UP000305778"/>
    </source>
</evidence>
<organism evidence="6 7">
    <name type="scientific">Actinacidiphila oryziradicis</name>
    <dbReference type="NCBI Taxonomy" id="2571141"/>
    <lineage>
        <taxon>Bacteria</taxon>
        <taxon>Bacillati</taxon>
        <taxon>Actinomycetota</taxon>
        <taxon>Actinomycetes</taxon>
        <taxon>Kitasatosporales</taxon>
        <taxon>Streptomycetaceae</taxon>
        <taxon>Actinacidiphila</taxon>
    </lineage>
</organism>
<evidence type="ECO:0000313" key="6">
    <source>
        <dbReference type="EMBL" id="TKA06246.1"/>
    </source>
</evidence>
<sequence length="528" mass="56248">MVSLALAAGAPATPATARAADQAPAGAVLAAGRARTAGIRFGACPADSGLKAPVQCGRVTVPVDYELPDGPTIKLLVSRLRAAGRPGRRQGALVFNPGGPGGSGLWFPLVGVPGAPQPTRRIWAAAADAYDLVGFDPRGVGYSAPLSCEKPADHQRAPTADPRRPTAAVLQMRQLAAQSMAEGCARRAGELLAHMTTADMARDLDVIRAALHEKRLNYFGVSYGTYLGAVYATLFPSHVRRMVTDSVVNPDPRGIWYGANLVQDVAFESRWADWKAWAARYDRVYRLGSTPERVQASFDRAARQLGKHPAGSRAGAGQLHSAAVQAAYYDQEWVPFAHLLASYLDGNAKALIATTTSTSKAAKSAENGDAAYLAVECGDSDWPRDWRVWHRDNSRVAKRYPFETWANAWLNLPCAYWPVPAGHPVDVGVPEGSDLPPVLILQSDRDAATPYEGALELHSRLPGSRLITETGAGSHGLVSIWNPCVSASVDRYLVKGTVDDADVRCEGHPAPVPTGRAGASDANTGHLY</sequence>
<dbReference type="PANTHER" id="PTHR43248">
    <property type="entry name" value="2-SUCCINYL-6-HYDROXY-2,4-CYCLOHEXADIENE-1-CARBOXYLATE SYNTHASE"/>
    <property type="match status" value="1"/>
</dbReference>
<dbReference type="PANTHER" id="PTHR43248:SF29">
    <property type="entry name" value="TRIPEPTIDYL AMINOPEPTIDASE"/>
    <property type="match status" value="1"/>
</dbReference>
<dbReference type="EMBL" id="SUMC01000042">
    <property type="protein sequence ID" value="TKA06246.1"/>
    <property type="molecule type" value="Genomic_DNA"/>
</dbReference>
<evidence type="ECO:0000256" key="4">
    <source>
        <dbReference type="SAM" id="MobiDB-lite"/>
    </source>
</evidence>
<comment type="caution">
    <text evidence="6">The sequence shown here is derived from an EMBL/GenBank/DDBJ whole genome shotgun (WGS) entry which is preliminary data.</text>
</comment>
<comment type="similarity">
    <text evidence="1">Belongs to the peptidase S33 family.</text>
</comment>
<dbReference type="GO" id="GO:0016787">
    <property type="term" value="F:hydrolase activity"/>
    <property type="evidence" value="ECO:0007669"/>
    <property type="project" value="UniProtKB-KW"/>
</dbReference>